<proteinExistence type="predicted"/>
<feature type="chain" id="PRO_5026022400" evidence="1">
    <location>
        <begin position="28"/>
        <end position="151"/>
    </location>
</feature>
<keyword evidence="1" id="KW-0732">Signal</keyword>
<sequence>MKSLRLLAFSGAALVVLSGFPAMVSHASSSEPIDTSAVQLEQQQQNGIAYLSGGIGLDESRAIQQAKGYTLHLTFSTGPGNEYVPDVDIAIQNMQGHSLLTLNQVGPIVYVQLAPGRYVIVGTRNGHEHRSVVELKGGAVQDLNLHWSDAT</sequence>
<organism evidence="2 3">
    <name type="scientific">Pseudomonas spelaei</name>
    <dbReference type="NCBI Taxonomy" id="1055469"/>
    <lineage>
        <taxon>Bacteria</taxon>
        <taxon>Pseudomonadati</taxon>
        <taxon>Pseudomonadota</taxon>
        <taxon>Gammaproteobacteria</taxon>
        <taxon>Pseudomonadales</taxon>
        <taxon>Pseudomonadaceae</taxon>
        <taxon>Pseudomonas</taxon>
    </lineage>
</organism>
<feature type="signal peptide" evidence="1">
    <location>
        <begin position="1"/>
        <end position="27"/>
    </location>
</feature>
<dbReference type="EMBL" id="WNNK01000022">
    <property type="protein sequence ID" value="MUF07193.1"/>
    <property type="molecule type" value="Genomic_DNA"/>
</dbReference>
<protein>
    <submittedName>
        <fullName evidence="2">Carboxypeptidase regulatory-like domain-containing protein</fullName>
    </submittedName>
</protein>
<reference evidence="2 3" key="1">
    <citation type="submission" date="2019-11" db="EMBL/GenBank/DDBJ databases">
        <title>Pseudomonas karstica sp. nov. and Pseudomonas spelaei sp. nov. from karst caves.</title>
        <authorList>
            <person name="Zeman M."/>
        </authorList>
    </citation>
    <scope>NUCLEOTIDE SEQUENCE [LARGE SCALE GENOMIC DNA]</scope>
    <source>
        <strain evidence="2 3">CCM 7893</strain>
    </source>
</reference>
<keyword evidence="3" id="KW-1185">Reference proteome</keyword>
<keyword evidence="2" id="KW-0378">Hydrolase</keyword>
<dbReference type="GO" id="GO:0004180">
    <property type="term" value="F:carboxypeptidase activity"/>
    <property type="evidence" value="ECO:0007669"/>
    <property type="project" value="UniProtKB-KW"/>
</dbReference>
<keyword evidence="2" id="KW-0645">Protease</keyword>
<evidence type="ECO:0000313" key="2">
    <source>
        <dbReference type="EMBL" id="MUF07193.1"/>
    </source>
</evidence>
<gene>
    <name evidence="2" type="ORF">GNF76_22835</name>
</gene>
<evidence type="ECO:0000313" key="3">
    <source>
        <dbReference type="Proteomes" id="UP000438196"/>
    </source>
</evidence>
<keyword evidence="2" id="KW-0121">Carboxypeptidase</keyword>
<name>A0A6I3WIS7_9PSED</name>
<dbReference type="RefSeq" id="WP_155585344.1">
    <property type="nucleotide sequence ID" value="NZ_JBHSTH010000022.1"/>
</dbReference>
<dbReference type="AlphaFoldDB" id="A0A6I3WIS7"/>
<comment type="caution">
    <text evidence="2">The sequence shown here is derived from an EMBL/GenBank/DDBJ whole genome shotgun (WGS) entry which is preliminary data.</text>
</comment>
<dbReference type="OrthoDB" id="8926484at2"/>
<dbReference type="Proteomes" id="UP000438196">
    <property type="component" value="Unassembled WGS sequence"/>
</dbReference>
<evidence type="ECO:0000256" key="1">
    <source>
        <dbReference type="SAM" id="SignalP"/>
    </source>
</evidence>
<accession>A0A6I3WIS7</accession>